<protein>
    <submittedName>
        <fullName evidence="1">Uncharacterized protein</fullName>
    </submittedName>
</protein>
<gene>
    <name evidence="1" type="ORF">F511_41095</name>
</gene>
<dbReference type="AlphaFoldDB" id="A0A2Z7CPJ6"/>
<organism evidence="1 2">
    <name type="scientific">Dorcoceras hygrometricum</name>
    <dbReference type="NCBI Taxonomy" id="472368"/>
    <lineage>
        <taxon>Eukaryota</taxon>
        <taxon>Viridiplantae</taxon>
        <taxon>Streptophyta</taxon>
        <taxon>Embryophyta</taxon>
        <taxon>Tracheophyta</taxon>
        <taxon>Spermatophyta</taxon>
        <taxon>Magnoliopsida</taxon>
        <taxon>eudicotyledons</taxon>
        <taxon>Gunneridae</taxon>
        <taxon>Pentapetalae</taxon>
        <taxon>asterids</taxon>
        <taxon>lamiids</taxon>
        <taxon>Lamiales</taxon>
        <taxon>Gesneriaceae</taxon>
        <taxon>Didymocarpoideae</taxon>
        <taxon>Trichosporeae</taxon>
        <taxon>Loxocarpinae</taxon>
        <taxon>Dorcoceras</taxon>
    </lineage>
</organism>
<dbReference type="EMBL" id="KQ995586">
    <property type="protein sequence ID" value="KZV46544.1"/>
    <property type="molecule type" value="Genomic_DNA"/>
</dbReference>
<keyword evidence="2" id="KW-1185">Reference proteome</keyword>
<proteinExistence type="predicted"/>
<name>A0A2Z7CPJ6_9LAMI</name>
<evidence type="ECO:0000313" key="2">
    <source>
        <dbReference type="Proteomes" id="UP000250235"/>
    </source>
</evidence>
<evidence type="ECO:0000313" key="1">
    <source>
        <dbReference type="EMBL" id="KZV46544.1"/>
    </source>
</evidence>
<reference evidence="1 2" key="1">
    <citation type="journal article" date="2015" name="Proc. Natl. Acad. Sci. U.S.A.">
        <title>The resurrection genome of Boea hygrometrica: A blueprint for survival of dehydration.</title>
        <authorList>
            <person name="Xiao L."/>
            <person name="Yang G."/>
            <person name="Zhang L."/>
            <person name="Yang X."/>
            <person name="Zhao S."/>
            <person name="Ji Z."/>
            <person name="Zhou Q."/>
            <person name="Hu M."/>
            <person name="Wang Y."/>
            <person name="Chen M."/>
            <person name="Xu Y."/>
            <person name="Jin H."/>
            <person name="Xiao X."/>
            <person name="Hu G."/>
            <person name="Bao F."/>
            <person name="Hu Y."/>
            <person name="Wan P."/>
            <person name="Li L."/>
            <person name="Deng X."/>
            <person name="Kuang T."/>
            <person name="Xiang C."/>
            <person name="Zhu J.K."/>
            <person name="Oliver M.J."/>
            <person name="He Y."/>
        </authorList>
    </citation>
    <scope>NUCLEOTIDE SEQUENCE [LARGE SCALE GENOMIC DNA]</scope>
    <source>
        <strain evidence="2">cv. XS01</strain>
    </source>
</reference>
<accession>A0A2Z7CPJ6</accession>
<sequence length="405" mass="45278">MEQETVALSCQEDGYSDEMEFSESGMPMKSSCKKNTIKVEYRLLNDIIAKALTAKAGSFDAVTQESFVMMVAIMTCCSREYKGLHWVNFKAIPSLKILPVKFVGTYIAKNKSTPVEFLEEDKKIGDTEKAAAKARMAAEMEARSAVDKAKHLEAIRSKAKAAADPTVNRKRKIVGGVAPSLKAFAIVPNARIEKTTKSSKVFDDESLSLEEILMSLPDEVLPPSMRTELPVTKIRWSQDVKIREVDWRHRSLPQIAPEEKWKQVLVEYTKGTSHFSSTYDDEVSMHYQFYPSCPSTSWARSLNFLDGVWSIQMGQIHDPSVVGCVGHQPLTAVVTCSSTTSFEIAILFSCWSIGERDLLAAEEVILRRFDIILDSAVGALRRHFDQLVRHLFDVSLCSATSDCIN</sequence>
<dbReference type="Proteomes" id="UP000250235">
    <property type="component" value="Unassembled WGS sequence"/>
</dbReference>